<name>A0A235B6A2_9BACL</name>
<dbReference type="AlphaFoldDB" id="A0A235B6A2"/>
<dbReference type="InterPro" id="IPR018076">
    <property type="entry name" value="T2SS_GspF_dom"/>
</dbReference>
<evidence type="ECO:0000313" key="9">
    <source>
        <dbReference type="EMBL" id="OYD07761.1"/>
    </source>
</evidence>
<protein>
    <recommendedName>
        <fullName evidence="8">Type II secretion system protein GspF domain-containing protein</fullName>
    </recommendedName>
</protein>
<dbReference type="Proteomes" id="UP000215459">
    <property type="component" value="Unassembled WGS sequence"/>
</dbReference>
<dbReference type="EMBL" id="NOWF01000005">
    <property type="protein sequence ID" value="OYD07761.1"/>
    <property type="molecule type" value="Genomic_DNA"/>
</dbReference>
<comment type="subcellular location">
    <subcellularLocation>
        <location evidence="1">Cell membrane</location>
        <topology evidence="1">Multi-pass membrane protein</topology>
    </subcellularLocation>
</comment>
<dbReference type="PANTHER" id="PTHR30012">
    <property type="entry name" value="GENERAL SECRETION PATHWAY PROTEIN"/>
    <property type="match status" value="1"/>
</dbReference>
<evidence type="ECO:0000256" key="3">
    <source>
        <dbReference type="ARBA" id="ARBA00022475"/>
    </source>
</evidence>
<evidence type="ECO:0000256" key="1">
    <source>
        <dbReference type="ARBA" id="ARBA00004651"/>
    </source>
</evidence>
<feature type="transmembrane region" description="Helical" evidence="7">
    <location>
        <begin position="109"/>
        <end position="132"/>
    </location>
</feature>
<keyword evidence="6 7" id="KW-0472">Membrane</keyword>
<reference evidence="9 10" key="1">
    <citation type="submission" date="2017-07" db="EMBL/GenBank/DDBJ databases">
        <title>The genome sequence of Paludifilum halophilum highlights mechanisms for microbial adaptation to high salt environemnts.</title>
        <authorList>
            <person name="Belbahri L."/>
        </authorList>
    </citation>
    <scope>NUCLEOTIDE SEQUENCE [LARGE SCALE GENOMIC DNA]</scope>
    <source>
        <strain evidence="9 10">DSM 102817</strain>
    </source>
</reference>
<dbReference type="Gene3D" id="1.20.81.30">
    <property type="entry name" value="Type II secretion system (T2SS), domain F"/>
    <property type="match status" value="2"/>
</dbReference>
<keyword evidence="3" id="KW-1003">Cell membrane</keyword>
<evidence type="ECO:0000256" key="6">
    <source>
        <dbReference type="ARBA" id="ARBA00023136"/>
    </source>
</evidence>
<evidence type="ECO:0000259" key="8">
    <source>
        <dbReference type="Pfam" id="PF00482"/>
    </source>
</evidence>
<evidence type="ECO:0000313" key="10">
    <source>
        <dbReference type="Proteomes" id="UP000215459"/>
    </source>
</evidence>
<evidence type="ECO:0000256" key="4">
    <source>
        <dbReference type="ARBA" id="ARBA00022692"/>
    </source>
</evidence>
<dbReference type="PRINTS" id="PR00812">
    <property type="entry name" value="BCTERIALGSPF"/>
</dbReference>
<dbReference type="InterPro" id="IPR003004">
    <property type="entry name" value="GspF/PilC"/>
</dbReference>
<dbReference type="RefSeq" id="WP_094264431.1">
    <property type="nucleotide sequence ID" value="NZ_NOWF01000005.1"/>
</dbReference>
<organism evidence="9 10">
    <name type="scientific">Paludifilum halophilum</name>
    <dbReference type="NCBI Taxonomy" id="1642702"/>
    <lineage>
        <taxon>Bacteria</taxon>
        <taxon>Bacillati</taxon>
        <taxon>Bacillota</taxon>
        <taxon>Bacilli</taxon>
        <taxon>Bacillales</taxon>
        <taxon>Thermoactinomycetaceae</taxon>
        <taxon>Paludifilum</taxon>
    </lineage>
</organism>
<sequence>MRKTRWTDDRLVLFGQHLANLLESGFPLMPSIHLLTEQQVLRREESDRICRCLDEGRSLSEALARERLPPLFVSFMKAAEEHGDYIFGLKQCETYYRERGKLIRDLAQAMTYPAVVLILVGGAFLFLITTVIPRFHDMYETMGITLPLYTQILISLYGSVRYVLYGIAAVLCLCVLFYLVLRRLPSDKRGSWTRWMYRMPVARKYFALRFTHYFAIQMGSLLRSGVPLLRTVEIVNSLTPWFPLAAGIWRIRERLLAGQSLNRSLEAEGDLFLPSLSRLVALGEESGRLDQSLLTLAQGTEIVIRERMYRVTRSLEPILIFVIGVFMAATVLALFLPMLNLVRAL</sequence>
<feature type="domain" description="Type II secretion system protein GspF" evidence="8">
    <location>
        <begin position="214"/>
        <end position="337"/>
    </location>
</feature>
<feature type="transmembrane region" description="Helical" evidence="7">
    <location>
        <begin position="318"/>
        <end position="339"/>
    </location>
</feature>
<keyword evidence="10" id="KW-1185">Reference proteome</keyword>
<comment type="similarity">
    <text evidence="2">Belongs to the GSP F family.</text>
</comment>
<proteinExistence type="inferred from homology"/>
<comment type="caution">
    <text evidence="9">The sequence shown here is derived from an EMBL/GenBank/DDBJ whole genome shotgun (WGS) entry which is preliminary data.</text>
</comment>
<accession>A0A235B6A2</accession>
<feature type="transmembrane region" description="Helical" evidence="7">
    <location>
        <begin position="162"/>
        <end position="181"/>
    </location>
</feature>
<dbReference type="OrthoDB" id="9805682at2"/>
<evidence type="ECO:0000256" key="5">
    <source>
        <dbReference type="ARBA" id="ARBA00022989"/>
    </source>
</evidence>
<keyword evidence="5 7" id="KW-1133">Transmembrane helix</keyword>
<dbReference type="InterPro" id="IPR042094">
    <property type="entry name" value="T2SS_GspF_sf"/>
</dbReference>
<dbReference type="PANTHER" id="PTHR30012:SF0">
    <property type="entry name" value="TYPE II SECRETION SYSTEM PROTEIN F-RELATED"/>
    <property type="match status" value="1"/>
</dbReference>
<keyword evidence="4 7" id="KW-0812">Transmembrane</keyword>
<dbReference type="Pfam" id="PF00482">
    <property type="entry name" value="T2SSF"/>
    <property type="match status" value="2"/>
</dbReference>
<feature type="domain" description="Type II secretion system protein GspF" evidence="8">
    <location>
        <begin position="16"/>
        <end position="133"/>
    </location>
</feature>
<gene>
    <name evidence="9" type="ORF">CHM34_09830</name>
</gene>
<evidence type="ECO:0000256" key="7">
    <source>
        <dbReference type="SAM" id="Phobius"/>
    </source>
</evidence>
<evidence type="ECO:0000256" key="2">
    <source>
        <dbReference type="ARBA" id="ARBA00005745"/>
    </source>
</evidence>
<dbReference type="GO" id="GO:0005886">
    <property type="term" value="C:plasma membrane"/>
    <property type="evidence" value="ECO:0007669"/>
    <property type="project" value="UniProtKB-SubCell"/>
</dbReference>